<protein>
    <submittedName>
        <fullName evidence="2">Uncharacterized protein</fullName>
    </submittedName>
</protein>
<proteinExistence type="predicted"/>
<dbReference type="EMBL" id="FRDM01000006">
    <property type="protein sequence ID" value="SHN70334.1"/>
    <property type="molecule type" value="Genomic_DNA"/>
</dbReference>
<evidence type="ECO:0000313" key="2">
    <source>
        <dbReference type="EMBL" id="SHN70334.1"/>
    </source>
</evidence>
<reference evidence="2 3" key="1">
    <citation type="submission" date="2016-12" db="EMBL/GenBank/DDBJ databases">
        <authorList>
            <person name="Song W.-J."/>
            <person name="Kurnit D.M."/>
        </authorList>
    </citation>
    <scope>NUCLEOTIDE SEQUENCE [LARGE SCALE GENOMIC DNA]</scope>
    <source>
        <strain evidence="2 3">DSM 43162</strain>
    </source>
</reference>
<gene>
    <name evidence="2" type="ORF">SAMN05660350_01764</name>
</gene>
<evidence type="ECO:0000313" key="3">
    <source>
        <dbReference type="Proteomes" id="UP000184428"/>
    </source>
</evidence>
<name>A0A1M7THU6_9ACTN</name>
<feature type="compositionally biased region" description="Pro residues" evidence="1">
    <location>
        <begin position="26"/>
        <end position="35"/>
    </location>
</feature>
<dbReference type="AlphaFoldDB" id="A0A1M7THU6"/>
<dbReference type="RefSeq" id="WP_072916531.1">
    <property type="nucleotide sequence ID" value="NZ_FRDM01000006.1"/>
</dbReference>
<dbReference type="Proteomes" id="UP000184428">
    <property type="component" value="Unassembled WGS sequence"/>
</dbReference>
<accession>A0A1M7THU6</accession>
<organism evidence="2 3">
    <name type="scientific">Geodermatophilus obscurus</name>
    <dbReference type="NCBI Taxonomy" id="1861"/>
    <lineage>
        <taxon>Bacteria</taxon>
        <taxon>Bacillati</taxon>
        <taxon>Actinomycetota</taxon>
        <taxon>Actinomycetes</taxon>
        <taxon>Geodermatophilales</taxon>
        <taxon>Geodermatophilaceae</taxon>
        <taxon>Geodermatophilus</taxon>
    </lineage>
</organism>
<feature type="region of interest" description="Disordered" evidence="1">
    <location>
        <begin position="26"/>
        <end position="60"/>
    </location>
</feature>
<sequence length="60" mass="6207">MSACAKCGAARQQGRFCVGCGAAVPPSPAPSPRPRSPLADELTQPVLRLERPGRPAVPAR</sequence>
<evidence type="ECO:0000256" key="1">
    <source>
        <dbReference type="SAM" id="MobiDB-lite"/>
    </source>
</evidence>